<dbReference type="Gene3D" id="3.40.50.1000">
    <property type="entry name" value="HAD superfamily/HAD-like"/>
    <property type="match status" value="1"/>
</dbReference>
<keyword evidence="1" id="KW-0811">Translocation</keyword>
<feature type="compositionally biased region" description="Polar residues" evidence="2">
    <location>
        <begin position="394"/>
        <end position="404"/>
    </location>
</feature>
<dbReference type="SMART" id="SM00577">
    <property type="entry name" value="CPDc"/>
    <property type="match status" value="1"/>
</dbReference>
<dbReference type="InterPro" id="IPR004274">
    <property type="entry name" value="FCP1_dom"/>
</dbReference>
<feature type="domain" description="FCP1 homology" evidence="3">
    <location>
        <begin position="266"/>
        <end position="453"/>
    </location>
</feature>
<feature type="compositionally biased region" description="Polar residues" evidence="2">
    <location>
        <begin position="93"/>
        <end position="116"/>
    </location>
</feature>
<reference evidence="4" key="1">
    <citation type="journal article" date="2019" name="Beilstein J. Org. Chem.">
        <title>Nanangenines: drimane sesquiterpenoids as the dominant metabolite cohort of a novel Australian fungus, Aspergillus nanangensis.</title>
        <authorList>
            <person name="Lacey H.J."/>
            <person name="Gilchrist C.L.M."/>
            <person name="Crombie A."/>
            <person name="Kalaitzis J.A."/>
            <person name="Vuong D."/>
            <person name="Rutledge P.J."/>
            <person name="Turner P."/>
            <person name="Pitt J.I."/>
            <person name="Lacey E."/>
            <person name="Chooi Y.H."/>
            <person name="Piggott A.M."/>
        </authorList>
    </citation>
    <scope>NUCLEOTIDE SEQUENCE</scope>
    <source>
        <strain evidence="4">MST-FP2251</strain>
    </source>
</reference>
<dbReference type="AlphaFoldDB" id="A0AAD4CDC6"/>
<accession>A0AAD4CDC6</accession>
<feature type="compositionally biased region" description="Basic residues" evidence="2">
    <location>
        <begin position="497"/>
        <end position="506"/>
    </location>
</feature>
<keyword evidence="1" id="KW-0496">Mitochondrion</keyword>
<feature type="compositionally biased region" description="Polar residues" evidence="2">
    <location>
        <begin position="35"/>
        <end position="49"/>
    </location>
</feature>
<keyword evidence="1" id="KW-0653">Protein transport</keyword>
<protein>
    <recommendedName>
        <fullName evidence="1">Mitochondrial import inner membrane translocase subunit TIM50</fullName>
    </recommendedName>
</protein>
<keyword evidence="1" id="KW-0813">Transport</keyword>
<comment type="caution">
    <text evidence="4">The sequence shown here is derived from an EMBL/GenBank/DDBJ whole genome shotgun (WGS) entry which is preliminary data.</text>
</comment>
<feature type="compositionally biased region" description="Polar residues" evidence="2">
    <location>
        <begin position="71"/>
        <end position="85"/>
    </location>
</feature>
<gene>
    <name evidence="4" type="ORF">FE257_001859</name>
</gene>
<feature type="compositionally biased region" description="Polar residues" evidence="2">
    <location>
        <begin position="1"/>
        <end position="13"/>
    </location>
</feature>
<dbReference type="GO" id="GO:0015031">
    <property type="term" value="P:protein transport"/>
    <property type="evidence" value="ECO:0007669"/>
    <property type="project" value="UniProtKB-KW"/>
</dbReference>
<keyword evidence="5" id="KW-1185">Reference proteome</keyword>
<name>A0AAD4CDC6_ASPNN</name>
<proteinExistence type="inferred from homology"/>
<sequence length="584" mass="65208">MESQGTPRDTPSSAEDRPRASWRPYQSRWPAKSPASRQPTSQPPENNKPANPRKARKSRNPKPPKRNLNPQAQPYNGYQGGSQPTPDGHGLSYPQNGFNPTSSPYGNQSNMPNPSLQLFPGIPGAPETNNFPAFSPQFFNPDPSLVPQLQNLQSTNQHDMNQPTNMPSWNDMNNFMNFLPQFPPPFMMNFGLQSLQPSAPMLNNFPSFPFDPMAMTAAGPAGAISPVKPSLKNANRERERGSVPPEPPTPTQSYMKQSSEPPKKLLHPRPLLVILDLNGTLIYRKHRRIPPVFARRTGLEIFLETLMQNYSVMIWSSSQPETVRAVCEKLFPGNKREKLVAEWGRDKFNLTKSQYRAKIQVYKTLNTVWANPEIQASYPDTRASRKRQRGKNGASDSSSMPQWDQTNTILIDDSKLKAASEPYNILEIPEFSNQPDVDESAIFPKVLQCLEALSKHDDVSKVLHQWNSQATPGSSSNIFDLRLDAMAETADAAQTRKDRRKARKQERKALRREQKATTGTTDLEAGGKKPKPKTLSENSHAAAVPEPTAKEEPGSARSPSPVSSVGSENYLLDRLEESLNVKQD</sequence>
<evidence type="ECO:0000313" key="4">
    <source>
        <dbReference type="EMBL" id="KAF9884346.1"/>
    </source>
</evidence>
<feature type="region of interest" description="Disordered" evidence="2">
    <location>
        <begin position="1"/>
        <end position="126"/>
    </location>
</feature>
<dbReference type="InterPro" id="IPR023214">
    <property type="entry name" value="HAD_sf"/>
</dbReference>
<evidence type="ECO:0000313" key="5">
    <source>
        <dbReference type="Proteomes" id="UP001194746"/>
    </source>
</evidence>
<feature type="region of interest" description="Disordered" evidence="2">
    <location>
        <begin position="490"/>
        <end position="584"/>
    </location>
</feature>
<feature type="region of interest" description="Disordered" evidence="2">
    <location>
        <begin position="379"/>
        <end position="404"/>
    </location>
</feature>
<comment type="function">
    <text evidence="1">Essential component of the TIM23 complex, a complex that mediates the translocation of transit peptide-containing proteins across the mitochondrial inner membrane.</text>
</comment>
<reference evidence="4" key="2">
    <citation type="submission" date="2020-02" db="EMBL/GenBank/DDBJ databases">
        <authorList>
            <person name="Gilchrist C.L.M."/>
            <person name="Chooi Y.-H."/>
        </authorList>
    </citation>
    <scope>NUCLEOTIDE SEQUENCE</scope>
    <source>
        <strain evidence="4">MST-FP2251</strain>
    </source>
</reference>
<evidence type="ECO:0000256" key="1">
    <source>
        <dbReference type="RuleBase" id="RU365079"/>
    </source>
</evidence>
<dbReference type="FunFam" id="3.40.50.1000:FF:000228">
    <property type="entry name" value="NIF domain protein"/>
    <property type="match status" value="1"/>
</dbReference>
<feature type="compositionally biased region" description="Polar residues" evidence="2">
    <location>
        <begin position="251"/>
        <end position="260"/>
    </location>
</feature>
<dbReference type="PROSITE" id="PS50969">
    <property type="entry name" value="FCP1"/>
    <property type="match status" value="1"/>
</dbReference>
<dbReference type="SUPFAM" id="SSF56784">
    <property type="entry name" value="HAD-like"/>
    <property type="match status" value="1"/>
</dbReference>
<feature type="compositionally biased region" description="Polar residues" evidence="2">
    <location>
        <begin position="557"/>
        <end position="567"/>
    </location>
</feature>
<feature type="compositionally biased region" description="Basic residues" evidence="2">
    <location>
        <begin position="51"/>
        <end position="65"/>
    </location>
</feature>
<feature type="compositionally biased region" description="Basic and acidic residues" evidence="2">
    <location>
        <begin position="571"/>
        <end position="584"/>
    </location>
</feature>
<comment type="similarity">
    <text evidence="1">Belongs to the TIM50 family.</text>
</comment>
<feature type="region of interest" description="Disordered" evidence="2">
    <location>
        <begin position="221"/>
        <end position="263"/>
    </location>
</feature>
<dbReference type="GO" id="GO:0005744">
    <property type="term" value="C:TIM23 mitochondrial import inner membrane translocase complex"/>
    <property type="evidence" value="ECO:0007669"/>
    <property type="project" value="UniProtKB-UniRule"/>
</dbReference>
<comment type="subcellular location">
    <subcellularLocation>
        <location evidence="1">Mitochondrion inner membrane</location>
        <topology evidence="1">Single-pass membrane protein</topology>
    </subcellularLocation>
</comment>
<evidence type="ECO:0000259" key="3">
    <source>
        <dbReference type="PROSITE" id="PS50969"/>
    </source>
</evidence>
<dbReference type="InterPro" id="IPR050365">
    <property type="entry name" value="TIM50"/>
</dbReference>
<dbReference type="EMBL" id="VCAU01000125">
    <property type="protein sequence ID" value="KAF9884346.1"/>
    <property type="molecule type" value="Genomic_DNA"/>
</dbReference>
<dbReference type="Proteomes" id="UP001194746">
    <property type="component" value="Unassembled WGS sequence"/>
</dbReference>
<dbReference type="Pfam" id="PF03031">
    <property type="entry name" value="NIF"/>
    <property type="match status" value="1"/>
</dbReference>
<dbReference type="InterPro" id="IPR036412">
    <property type="entry name" value="HAD-like_sf"/>
</dbReference>
<comment type="subunit">
    <text evidence="1">Component of the TIM23 complex.</text>
</comment>
<keyword evidence="1" id="KW-0809">Transit peptide</keyword>
<evidence type="ECO:0000256" key="2">
    <source>
        <dbReference type="SAM" id="MobiDB-lite"/>
    </source>
</evidence>
<dbReference type="PANTHER" id="PTHR12210">
    <property type="entry name" value="DULLARD PROTEIN PHOSPHATASE"/>
    <property type="match status" value="1"/>
</dbReference>
<organism evidence="4 5">
    <name type="scientific">Aspergillus nanangensis</name>
    <dbReference type="NCBI Taxonomy" id="2582783"/>
    <lineage>
        <taxon>Eukaryota</taxon>
        <taxon>Fungi</taxon>
        <taxon>Dikarya</taxon>
        <taxon>Ascomycota</taxon>
        <taxon>Pezizomycotina</taxon>
        <taxon>Eurotiomycetes</taxon>
        <taxon>Eurotiomycetidae</taxon>
        <taxon>Eurotiales</taxon>
        <taxon>Aspergillaceae</taxon>
        <taxon>Aspergillus</taxon>
        <taxon>Aspergillus subgen. Circumdati</taxon>
    </lineage>
</organism>